<keyword evidence="9" id="KW-1185">Reference proteome</keyword>
<keyword evidence="6" id="KW-0472">Membrane</keyword>
<dbReference type="PATRIC" id="fig|188932.3.peg.4686"/>
<evidence type="ECO:0000256" key="3">
    <source>
        <dbReference type="ARBA" id="ARBA00022553"/>
    </source>
</evidence>
<dbReference type="PROSITE" id="PS50109">
    <property type="entry name" value="HIS_KIN"/>
    <property type="match status" value="1"/>
</dbReference>
<feature type="transmembrane region" description="Helical" evidence="6">
    <location>
        <begin position="195"/>
        <end position="213"/>
    </location>
</feature>
<dbReference type="InterPro" id="IPR005467">
    <property type="entry name" value="His_kinase_dom"/>
</dbReference>
<dbReference type="EC" id="2.7.13.3" evidence="2"/>
<dbReference type="SUPFAM" id="SSF55874">
    <property type="entry name" value="ATPase domain of HSP90 chaperone/DNA topoisomerase II/histidine kinase"/>
    <property type="match status" value="1"/>
</dbReference>
<dbReference type="GO" id="GO:0000155">
    <property type="term" value="F:phosphorelay sensor kinase activity"/>
    <property type="evidence" value="ECO:0007669"/>
    <property type="project" value="InterPro"/>
</dbReference>
<dbReference type="InterPro" id="IPR036097">
    <property type="entry name" value="HisK_dim/P_sf"/>
</dbReference>
<sequence length="477" mass="55217">MKLNTRHQLQHIYSRRTVQLLILIILAAIMINGVFFFHLIRQNKDRLRKREQNEKAMLLTRRILGNMKDAEIGERGYILTGRKKYMMPYTRAIEVVFDNQKRLTHHISKNFNTESLNDVVMLNKAIAEKCTALERTIQLKNEHKDAQVLEEINSDVGENQMNKIREICNGMLKDFYENIQDEDQKVSETLTRTKVSLLFFSTIVIVVIGIMSFKLKKRQKKITDLFDALEQQNSRLLIHQQELRNLSETFSSRNSELEHFTHIISHDLRGPLNNIQALIRILEEQDCDKANDPAFKMLKSVSTGLFHKLDDLIILLKQQKKGLLLKETILFAELLEEVKNNHKMQIEHSGTFIEADFSEAGEVAFVKIYMQSILQNLITNAIKYRDPKRKNQIFLRTYQKENTIHLIITDNGKGIDLNKYGNEIFGLFKTFHTEQDSHGIGLYLVKKQTTEMGGNITVKSEAGVGTTFTIVIPTKAV</sequence>
<dbReference type="InterPro" id="IPR036890">
    <property type="entry name" value="HATPase_C_sf"/>
</dbReference>
<dbReference type="CDD" id="cd19410">
    <property type="entry name" value="HK9-like_sensor"/>
    <property type="match status" value="1"/>
</dbReference>
<dbReference type="Gene3D" id="3.30.565.10">
    <property type="entry name" value="Histidine kinase-like ATPase, C-terminal domain"/>
    <property type="match status" value="1"/>
</dbReference>
<reference evidence="8 9" key="1">
    <citation type="submission" date="2016-03" db="EMBL/GenBank/DDBJ databases">
        <title>Complete genome sequence of Pedobacter cryoconitis PAMC 27485.</title>
        <authorList>
            <person name="Lee J."/>
            <person name="Kim O.-S."/>
        </authorList>
    </citation>
    <scope>NUCLEOTIDE SEQUENCE [LARGE SCALE GENOMIC DNA]</scope>
    <source>
        <strain evidence="8 9">PAMC 27485</strain>
    </source>
</reference>
<dbReference type="PRINTS" id="PR00344">
    <property type="entry name" value="BCTRLSENSOR"/>
</dbReference>
<evidence type="ECO:0000256" key="2">
    <source>
        <dbReference type="ARBA" id="ARBA00012438"/>
    </source>
</evidence>
<dbReference type="Pfam" id="PF05227">
    <property type="entry name" value="CHASE3"/>
    <property type="match status" value="1"/>
</dbReference>
<dbReference type="Pfam" id="PF02518">
    <property type="entry name" value="HATPase_c"/>
    <property type="match status" value="1"/>
</dbReference>
<keyword evidence="4" id="KW-0808">Transferase</keyword>
<keyword evidence="6" id="KW-1133">Transmembrane helix</keyword>
<dbReference type="Gene3D" id="1.10.287.130">
    <property type="match status" value="1"/>
</dbReference>
<dbReference type="AlphaFoldDB" id="A0A127VKC5"/>
<organism evidence="8 9">
    <name type="scientific">Pedobacter cryoconitis</name>
    <dbReference type="NCBI Taxonomy" id="188932"/>
    <lineage>
        <taxon>Bacteria</taxon>
        <taxon>Pseudomonadati</taxon>
        <taxon>Bacteroidota</taxon>
        <taxon>Sphingobacteriia</taxon>
        <taxon>Sphingobacteriales</taxon>
        <taxon>Sphingobacteriaceae</taxon>
        <taxon>Pedobacter</taxon>
    </lineage>
</organism>
<evidence type="ECO:0000256" key="6">
    <source>
        <dbReference type="SAM" id="Phobius"/>
    </source>
</evidence>
<comment type="catalytic activity">
    <reaction evidence="1">
        <text>ATP + protein L-histidine = ADP + protein N-phospho-L-histidine.</text>
        <dbReference type="EC" id="2.7.13.3"/>
    </reaction>
</comment>
<keyword evidence="6" id="KW-0812">Transmembrane</keyword>
<dbReference type="InterPro" id="IPR004358">
    <property type="entry name" value="Sig_transdc_His_kin-like_C"/>
</dbReference>
<evidence type="ECO:0000256" key="4">
    <source>
        <dbReference type="ARBA" id="ARBA00022679"/>
    </source>
</evidence>
<feature type="transmembrane region" description="Helical" evidence="6">
    <location>
        <begin position="20"/>
        <end position="40"/>
    </location>
</feature>
<protein>
    <recommendedName>
        <fullName evidence="2">histidine kinase</fullName>
        <ecNumber evidence="2">2.7.13.3</ecNumber>
    </recommendedName>
</protein>
<dbReference type="PANTHER" id="PTHR43304:SF1">
    <property type="entry name" value="PAC DOMAIN-CONTAINING PROTEIN"/>
    <property type="match status" value="1"/>
</dbReference>
<evidence type="ECO:0000313" key="9">
    <source>
        <dbReference type="Proteomes" id="UP000071561"/>
    </source>
</evidence>
<dbReference type="PANTHER" id="PTHR43304">
    <property type="entry name" value="PHYTOCHROME-LIKE PROTEIN CPH1"/>
    <property type="match status" value="1"/>
</dbReference>
<dbReference type="KEGG" id="pcm:AY601_4520"/>
<gene>
    <name evidence="8" type="ORF">AY601_4520</name>
</gene>
<dbReference type="InterPro" id="IPR052162">
    <property type="entry name" value="Sensor_kinase/Photoreceptor"/>
</dbReference>
<evidence type="ECO:0000259" key="7">
    <source>
        <dbReference type="PROSITE" id="PS50109"/>
    </source>
</evidence>
<keyword evidence="5" id="KW-0418">Kinase</keyword>
<dbReference type="EMBL" id="CP014504">
    <property type="protein sequence ID" value="AMQ01359.1"/>
    <property type="molecule type" value="Genomic_DNA"/>
</dbReference>
<proteinExistence type="predicted"/>
<dbReference type="InterPro" id="IPR003594">
    <property type="entry name" value="HATPase_dom"/>
</dbReference>
<dbReference type="RefSeq" id="WP_084359395.1">
    <property type="nucleotide sequence ID" value="NZ_CP014504.1"/>
</dbReference>
<accession>A0A127VKC5</accession>
<dbReference type="Proteomes" id="UP000071561">
    <property type="component" value="Chromosome"/>
</dbReference>
<evidence type="ECO:0000256" key="5">
    <source>
        <dbReference type="ARBA" id="ARBA00022777"/>
    </source>
</evidence>
<evidence type="ECO:0000256" key="1">
    <source>
        <dbReference type="ARBA" id="ARBA00000085"/>
    </source>
</evidence>
<dbReference type="SMART" id="SM00387">
    <property type="entry name" value="HATPase_c"/>
    <property type="match status" value="1"/>
</dbReference>
<dbReference type="OrthoDB" id="9811889at2"/>
<keyword evidence="3" id="KW-0597">Phosphoprotein</keyword>
<name>A0A127VKC5_9SPHI</name>
<dbReference type="SUPFAM" id="SSF47384">
    <property type="entry name" value="Homodimeric domain of signal transducing histidine kinase"/>
    <property type="match status" value="1"/>
</dbReference>
<evidence type="ECO:0000313" key="8">
    <source>
        <dbReference type="EMBL" id="AMQ01359.1"/>
    </source>
</evidence>
<feature type="domain" description="Histidine kinase" evidence="7">
    <location>
        <begin position="263"/>
        <end position="476"/>
    </location>
</feature>
<dbReference type="InterPro" id="IPR007891">
    <property type="entry name" value="CHASE3"/>
</dbReference>